<proteinExistence type="inferred from homology"/>
<dbReference type="Gene3D" id="3.30.70.120">
    <property type="match status" value="1"/>
</dbReference>
<dbReference type="InterPro" id="IPR015867">
    <property type="entry name" value="N-reg_PII/ATP_PRibTrfase_C"/>
</dbReference>
<name>A0ABU3B9D1_9GAMM</name>
<dbReference type="InterPro" id="IPR004323">
    <property type="entry name" value="Ion_tolerance_CutA"/>
</dbReference>
<dbReference type="Proteomes" id="UP001259982">
    <property type="component" value="Unassembled WGS sequence"/>
</dbReference>
<accession>A0ABU3B9D1</accession>
<gene>
    <name evidence="2" type="primary">cutA</name>
    <name evidence="2" type="ORF">RM531_11365</name>
</gene>
<organism evidence="2 3">
    <name type="scientific">Spectribacter acetivorans</name>
    <dbReference type="NCBI Taxonomy" id="3075603"/>
    <lineage>
        <taxon>Bacteria</taxon>
        <taxon>Pseudomonadati</taxon>
        <taxon>Pseudomonadota</taxon>
        <taxon>Gammaproteobacteria</taxon>
        <taxon>Salinisphaerales</taxon>
        <taxon>Salinisphaeraceae</taxon>
        <taxon>Spectribacter</taxon>
    </lineage>
</organism>
<dbReference type="InterPro" id="IPR011322">
    <property type="entry name" value="N-reg_PII-like_a/b"/>
</dbReference>
<comment type="similarity">
    <text evidence="1">Belongs to the CutA family.</text>
</comment>
<dbReference type="PANTHER" id="PTHR23419">
    <property type="entry name" value="DIVALENT CATION TOLERANCE CUTA-RELATED"/>
    <property type="match status" value="1"/>
</dbReference>
<sequence length="112" mass="12488">MTETRDTTVYIVHVTCPAPAVANKISRTLVEEQLAACVNVVPGLQSVYRWQGQVEVDEELLLLIKTTADRFESLKTRVLALHPDELPEILAVRAANGLDGYLQWVKETTEPT</sequence>
<comment type="caution">
    <text evidence="2">The sequence shown here is derived from an EMBL/GenBank/DDBJ whole genome shotgun (WGS) entry which is preliminary data.</text>
</comment>
<evidence type="ECO:0000313" key="3">
    <source>
        <dbReference type="Proteomes" id="UP001259982"/>
    </source>
</evidence>
<dbReference type="SUPFAM" id="SSF54913">
    <property type="entry name" value="GlnB-like"/>
    <property type="match status" value="1"/>
</dbReference>
<evidence type="ECO:0000313" key="2">
    <source>
        <dbReference type="EMBL" id="MDT0619073.1"/>
    </source>
</evidence>
<evidence type="ECO:0000256" key="1">
    <source>
        <dbReference type="ARBA" id="ARBA00010169"/>
    </source>
</evidence>
<dbReference type="EMBL" id="JAVRHY010000010">
    <property type="protein sequence ID" value="MDT0619073.1"/>
    <property type="molecule type" value="Genomic_DNA"/>
</dbReference>
<reference evidence="2 3" key="1">
    <citation type="submission" date="2023-09" db="EMBL/GenBank/DDBJ databases">
        <authorList>
            <person name="Rey-Velasco X."/>
        </authorList>
    </citation>
    <scope>NUCLEOTIDE SEQUENCE [LARGE SCALE GENOMIC DNA]</scope>
    <source>
        <strain evidence="2 3">P385</strain>
    </source>
</reference>
<protein>
    <submittedName>
        <fullName evidence="2">Divalent-cation tolerance protein CutA</fullName>
    </submittedName>
</protein>
<dbReference type="PANTHER" id="PTHR23419:SF8">
    <property type="entry name" value="FI09726P"/>
    <property type="match status" value="1"/>
</dbReference>
<dbReference type="Pfam" id="PF03091">
    <property type="entry name" value="CutA1"/>
    <property type="match status" value="1"/>
</dbReference>
<keyword evidence="3" id="KW-1185">Reference proteome</keyword>
<dbReference type="RefSeq" id="WP_311659381.1">
    <property type="nucleotide sequence ID" value="NZ_JAVRHY010000010.1"/>
</dbReference>